<protein>
    <submittedName>
        <fullName evidence="1">Uncharacterized protein</fullName>
    </submittedName>
</protein>
<proteinExistence type="predicted"/>
<accession>A0A0A9AZM6</accession>
<sequence>MNKNNQAPGLNMLDQLQGAQYFTGTNLMTKNIF</sequence>
<dbReference type="AlphaFoldDB" id="A0A0A9AZM6"/>
<evidence type="ECO:0000313" key="1">
    <source>
        <dbReference type="EMBL" id="JAD57169.1"/>
    </source>
</evidence>
<reference evidence="1" key="1">
    <citation type="submission" date="2014-09" db="EMBL/GenBank/DDBJ databases">
        <authorList>
            <person name="Magalhaes I.L.F."/>
            <person name="Oliveira U."/>
            <person name="Santos F.R."/>
            <person name="Vidigal T.H.D.A."/>
            <person name="Brescovit A.D."/>
            <person name="Santos A.J."/>
        </authorList>
    </citation>
    <scope>NUCLEOTIDE SEQUENCE</scope>
    <source>
        <tissue evidence="1">Shoot tissue taken approximately 20 cm above the soil surface</tissue>
    </source>
</reference>
<reference evidence="1" key="2">
    <citation type="journal article" date="2015" name="Data Brief">
        <title>Shoot transcriptome of the giant reed, Arundo donax.</title>
        <authorList>
            <person name="Barrero R.A."/>
            <person name="Guerrero F.D."/>
            <person name="Moolhuijzen P."/>
            <person name="Goolsby J.A."/>
            <person name="Tidwell J."/>
            <person name="Bellgard S.E."/>
            <person name="Bellgard M.I."/>
        </authorList>
    </citation>
    <scope>NUCLEOTIDE SEQUENCE</scope>
    <source>
        <tissue evidence="1">Shoot tissue taken approximately 20 cm above the soil surface</tissue>
    </source>
</reference>
<organism evidence="1">
    <name type="scientific">Arundo donax</name>
    <name type="common">Giant reed</name>
    <name type="synonym">Donax arundinaceus</name>
    <dbReference type="NCBI Taxonomy" id="35708"/>
    <lineage>
        <taxon>Eukaryota</taxon>
        <taxon>Viridiplantae</taxon>
        <taxon>Streptophyta</taxon>
        <taxon>Embryophyta</taxon>
        <taxon>Tracheophyta</taxon>
        <taxon>Spermatophyta</taxon>
        <taxon>Magnoliopsida</taxon>
        <taxon>Liliopsida</taxon>
        <taxon>Poales</taxon>
        <taxon>Poaceae</taxon>
        <taxon>PACMAD clade</taxon>
        <taxon>Arundinoideae</taxon>
        <taxon>Arundineae</taxon>
        <taxon>Arundo</taxon>
    </lineage>
</organism>
<name>A0A0A9AZM6_ARUDO</name>
<dbReference type="EMBL" id="GBRH01240726">
    <property type="protein sequence ID" value="JAD57169.1"/>
    <property type="molecule type" value="Transcribed_RNA"/>
</dbReference>